<organism evidence="2 3">
    <name type="scientific">Lactiplantibacillus daowaiensis</name>
    <dbReference type="NCBI Taxonomy" id="2559918"/>
    <lineage>
        <taxon>Bacteria</taxon>
        <taxon>Bacillati</taxon>
        <taxon>Bacillota</taxon>
        <taxon>Bacilli</taxon>
        <taxon>Lactobacillales</taxon>
        <taxon>Lactobacillaceae</taxon>
        <taxon>Lactiplantibacillus</taxon>
    </lineage>
</organism>
<dbReference type="EMBL" id="JBHSSC010000031">
    <property type="protein sequence ID" value="MFC6181028.1"/>
    <property type="molecule type" value="Genomic_DNA"/>
</dbReference>
<dbReference type="RefSeq" id="WP_137629622.1">
    <property type="nucleotide sequence ID" value="NZ_BJDJ01000028.1"/>
</dbReference>
<keyword evidence="3" id="KW-1185">Reference proteome</keyword>
<evidence type="ECO:0008006" key="4">
    <source>
        <dbReference type="Google" id="ProtNLM"/>
    </source>
</evidence>
<proteinExistence type="predicted"/>
<name>A0ABW1RZW8_9LACO</name>
<protein>
    <recommendedName>
        <fullName evidence="4">Extracellular protein</fullName>
    </recommendedName>
</protein>
<evidence type="ECO:0000313" key="2">
    <source>
        <dbReference type="EMBL" id="MFC6181028.1"/>
    </source>
</evidence>
<feature type="signal peptide" evidence="1">
    <location>
        <begin position="1"/>
        <end position="26"/>
    </location>
</feature>
<reference evidence="3" key="1">
    <citation type="journal article" date="2019" name="Int. J. Syst. Evol. Microbiol.">
        <title>The Global Catalogue of Microorganisms (GCM) 10K type strain sequencing project: providing services to taxonomists for standard genome sequencing and annotation.</title>
        <authorList>
            <consortium name="The Broad Institute Genomics Platform"/>
            <consortium name="The Broad Institute Genome Sequencing Center for Infectious Disease"/>
            <person name="Wu L."/>
            <person name="Ma J."/>
        </authorList>
    </citation>
    <scope>NUCLEOTIDE SEQUENCE [LARGE SCALE GENOMIC DNA]</scope>
    <source>
        <strain evidence="3">CCM 8933</strain>
    </source>
</reference>
<accession>A0ABW1RZW8</accession>
<evidence type="ECO:0000256" key="1">
    <source>
        <dbReference type="SAM" id="SignalP"/>
    </source>
</evidence>
<sequence>MKLKKLGLSVATVALLMPVATLPAQAKSVTIAKSLRGTWISKPVYTYQMKHTKKNMAIPKMKMVIKSKTAKWQFQGYLPKGYNHKAHTLTVSELSGDMYVLKGTGPFGKYNYLAKVGKTVHYAYQHGGEIVLHKQ</sequence>
<comment type="caution">
    <text evidence="2">The sequence shown here is derived from an EMBL/GenBank/DDBJ whole genome shotgun (WGS) entry which is preliminary data.</text>
</comment>
<keyword evidence="1" id="KW-0732">Signal</keyword>
<gene>
    <name evidence="2" type="ORF">ACFP5Y_07340</name>
</gene>
<feature type="chain" id="PRO_5047068628" description="Extracellular protein" evidence="1">
    <location>
        <begin position="27"/>
        <end position="135"/>
    </location>
</feature>
<evidence type="ECO:0000313" key="3">
    <source>
        <dbReference type="Proteomes" id="UP001596282"/>
    </source>
</evidence>
<dbReference type="Proteomes" id="UP001596282">
    <property type="component" value="Unassembled WGS sequence"/>
</dbReference>